<dbReference type="AlphaFoldDB" id="A0A9J6QYH6"/>
<evidence type="ECO:0008006" key="3">
    <source>
        <dbReference type="Google" id="ProtNLM"/>
    </source>
</evidence>
<protein>
    <recommendedName>
        <fullName evidence="3">DUF2190 domain-containing protein</fullName>
    </recommendedName>
</protein>
<dbReference type="RefSeq" id="WP_269478759.1">
    <property type="nucleotide sequence ID" value="NZ_JAOSHN010000010.1"/>
</dbReference>
<gene>
    <name evidence="1" type="ORF">OBO34_19540</name>
</gene>
<keyword evidence="2" id="KW-1185">Reference proteome</keyword>
<name>A0A9J6QYH6_9FIRM</name>
<dbReference type="EMBL" id="JAOSHN010000010">
    <property type="protein sequence ID" value="MCU7380509.1"/>
    <property type="molecule type" value="Genomic_DNA"/>
</dbReference>
<reference evidence="1" key="1">
    <citation type="submission" date="2022-09" db="EMBL/GenBank/DDBJ databases">
        <title>Culturomic study of gut microbiota in children with autism spectrum disorder.</title>
        <authorList>
            <person name="Efimov B.A."/>
            <person name="Chaplin A.V."/>
            <person name="Sokolova S.R."/>
            <person name="Pikina A.P."/>
            <person name="Korzhanova M."/>
            <person name="Belova V."/>
            <person name="Korostin D."/>
        </authorList>
    </citation>
    <scope>NUCLEOTIDE SEQUENCE</scope>
    <source>
        <strain evidence="1">ASD5510</strain>
    </source>
</reference>
<accession>A0A9J6QYH6</accession>
<comment type="caution">
    <text evidence="1">The sequence shown here is derived from an EMBL/GenBank/DDBJ whole genome shotgun (WGS) entry which is preliminary data.</text>
</comment>
<evidence type="ECO:0000313" key="1">
    <source>
        <dbReference type="EMBL" id="MCU7380509.1"/>
    </source>
</evidence>
<dbReference type="Proteomes" id="UP001065549">
    <property type="component" value="Unassembled WGS sequence"/>
</dbReference>
<proteinExistence type="predicted"/>
<evidence type="ECO:0000313" key="2">
    <source>
        <dbReference type="Proteomes" id="UP001065549"/>
    </source>
</evidence>
<organism evidence="1 2">
    <name type="scientific">Hominibacterium faecale</name>
    <dbReference type="NCBI Taxonomy" id="2839743"/>
    <lineage>
        <taxon>Bacteria</taxon>
        <taxon>Bacillati</taxon>
        <taxon>Bacillota</taxon>
        <taxon>Clostridia</taxon>
        <taxon>Peptostreptococcales</taxon>
        <taxon>Anaerovoracaceae</taxon>
        <taxon>Hominibacterium</taxon>
    </lineage>
</organism>
<sequence length="137" mass="13919">MALDKKHVFTSTQINPSPTITGEAGAAIDDVRCKGVKYDDNGKIVLASTAGEAIIGVGIITNNAATAVGEDVDIQVKDIGAVLIGADVKAGAELAVDANGTFHTATASQFVAAISIETGKAGQVVRAQMVKYFKASA</sequence>